<name>A0ACA9LQY2_9GLOM</name>
<feature type="non-terminal residue" evidence="1">
    <location>
        <position position="1"/>
    </location>
</feature>
<gene>
    <name evidence="1" type="ORF">SCALOS_LOCUS4981</name>
</gene>
<protein>
    <submittedName>
        <fullName evidence="1">761_t:CDS:1</fullName>
    </submittedName>
</protein>
<evidence type="ECO:0000313" key="1">
    <source>
        <dbReference type="EMBL" id="CAG8545099.1"/>
    </source>
</evidence>
<proteinExistence type="predicted"/>
<keyword evidence="2" id="KW-1185">Reference proteome</keyword>
<comment type="caution">
    <text evidence="1">The sequence shown here is derived from an EMBL/GenBank/DDBJ whole genome shotgun (WGS) entry which is preliminary data.</text>
</comment>
<evidence type="ECO:0000313" key="2">
    <source>
        <dbReference type="Proteomes" id="UP000789860"/>
    </source>
</evidence>
<organism evidence="1 2">
    <name type="scientific">Scutellospora calospora</name>
    <dbReference type="NCBI Taxonomy" id="85575"/>
    <lineage>
        <taxon>Eukaryota</taxon>
        <taxon>Fungi</taxon>
        <taxon>Fungi incertae sedis</taxon>
        <taxon>Mucoromycota</taxon>
        <taxon>Glomeromycotina</taxon>
        <taxon>Glomeromycetes</taxon>
        <taxon>Diversisporales</taxon>
        <taxon>Gigasporaceae</taxon>
        <taxon>Scutellospora</taxon>
    </lineage>
</organism>
<sequence>EIKRIKHSKAIRTLVEQEAVKNYSPLVITVAIKEYATIKLGLGSTKETLELQDVDAHFFASIEDSNTVEAKDIKITFSSISAGEQECKIILCVVLVMRIWLAKIYKKEPQDIIIAAIHKRTRIGCEKLVQDAINSVGLVSTSTFSPASASYLYESAGILSQ</sequence>
<accession>A0ACA9LQY2</accession>
<reference evidence="1" key="1">
    <citation type="submission" date="2021-06" db="EMBL/GenBank/DDBJ databases">
        <authorList>
            <person name="Kallberg Y."/>
            <person name="Tangrot J."/>
            <person name="Rosling A."/>
        </authorList>
    </citation>
    <scope>NUCLEOTIDE SEQUENCE</scope>
    <source>
        <strain evidence="1">AU212A</strain>
    </source>
</reference>
<dbReference type="EMBL" id="CAJVPM010007385">
    <property type="protein sequence ID" value="CAG8545099.1"/>
    <property type="molecule type" value="Genomic_DNA"/>
</dbReference>
<dbReference type="Proteomes" id="UP000789860">
    <property type="component" value="Unassembled WGS sequence"/>
</dbReference>